<proteinExistence type="predicted"/>
<dbReference type="Ensembl" id="ENSDNVT00000018995.1">
    <property type="protein sequence ID" value="ENSDNVP00000015805.1"/>
    <property type="gene ID" value="ENSDNVG00000011114.1"/>
</dbReference>
<dbReference type="GO" id="GO:0004865">
    <property type="term" value="F:protein serine/threonine phosphatase inhibitor activity"/>
    <property type="evidence" value="ECO:0007669"/>
    <property type="project" value="TreeGrafter"/>
</dbReference>
<feature type="region of interest" description="Disordered" evidence="1">
    <location>
        <begin position="93"/>
        <end position="125"/>
    </location>
</feature>
<reference evidence="3" key="2">
    <citation type="submission" date="2025-09" db="UniProtKB">
        <authorList>
            <consortium name="Ensembl"/>
        </authorList>
    </citation>
    <scope>IDENTIFICATION</scope>
</reference>
<keyword evidence="2" id="KW-0472">Membrane</keyword>
<keyword evidence="2" id="KW-0812">Transmembrane</keyword>
<reference evidence="3" key="1">
    <citation type="submission" date="2025-08" db="UniProtKB">
        <authorList>
            <consortium name="Ensembl"/>
        </authorList>
    </citation>
    <scope>IDENTIFICATION</scope>
</reference>
<keyword evidence="2" id="KW-1133">Transmembrane helix</keyword>
<feature type="compositionally biased region" description="Basic and acidic residues" evidence="1">
    <location>
        <begin position="110"/>
        <end position="121"/>
    </location>
</feature>
<dbReference type="Proteomes" id="UP000694423">
    <property type="component" value="Unplaced"/>
</dbReference>
<keyword evidence="4" id="KW-1185">Reference proteome</keyword>
<dbReference type="AlphaFoldDB" id="A0A8C4JZ60"/>
<evidence type="ECO:0000313" key="4">
    <source>
        <dbReference type="Proteomes" id="UP000694423"/>
    </source>
</evidence>
<sequence>MAKSSWKTGTSHDLTSKWIYNTNMSVSCHSAFIFFFLAVVASKKKKNISMMSTEYVQPLDIPEDRLDKRDSHCNHLGILSDFSDNLLKRYGITEKPQRERESPGSQITELEQKKPRRKDTPAIHIPPIITGTKLLTEEKQTVIMEDEEKDGDTIPS</sequence>
<evidence type="ECO:0000256" key="1">
    <source>
        <dbReference type="SAM" id="MobiDB-lite"/>
    </source>
</evidence>
<accession>A0A8C4JZ60</accession>
<organism evidence="3 4">
    <name type="scientific">Dromaius novaehollandiae</name>
    <name type="common">Emu</name>
    <dbReference type="NCBI Taxonomy" id="8790"/>
    <lineage>
        <taxon>Eukaryota</taxon>
        <taxon>Metazoa</taxon>
        <taxon>Chordata</taxon>
        <taxon>Craniata</taxon>
        <taxon>Vertebrata</taxon>
        <taxon>Euteleostomi</taxon>
        <taxon>Archelosauria</taxon>
        <taxon>Archosauria</taxon>
        <taxon>Dinosauria</taxon>
        <taxon>Saurischia</taxon>
        <taxon>Theropoda</taxon>
        <taxon>Coelurosauria</taxon>
        <taxon>Aves</taxon>
        <taxon>Palaeognathae</taxon>
        <taxon>Casuariiformes</taxon>
        <taxon>Dromaiidae</taxon>
        <taxon>Dromaius</taxon>
    </lineage>
</organism>
<dbReference type="PROSITE" id="PS51257">
    <property type="entry name" value="PROKAR_LIPOPROTEIN"/>
    <property type="match status" value="1"/>
</dbReference>
<name>A0A8C4JZ60_DRONO</name>
<evidence type="ECO:0000313" key="3">
    <source>
        <dbReference type="Ensembl" id="ENSDNVP00000015805.1"/>
    </source>
</evidence>
<dbReference type="PANTHER" id="PTHR15387:SF0">
    <property type="entry name" value="PROTEIN PHOSPHATASE 1 REGULATORY SUBUNIT 17"/>
    <property type="match status" value="1"/>
</dbReference>
<protein>
    <submittedName>
        <fullName evidence="3">Protein phosphatase 1 regulatory subunit 17</fullName>
    </submittedName>
</protein>
<feature type="transmembrane region" description="Helical" evidence="2">
    <location>
        <begin position="20"/>
        <end position="41"/>
    </location>
</feature>
<dbReference type="PANTHER" id="PTHR15387">
    <property type="entry name" value="PROTEIN PHOSPHATASE 1 REGULATORY SUBUNIT 17"/>
    <property type="match status" value="1"/>
</dbReference>
<gene>
    <name evidence="3" type="primary">PPP1R17</name>
</gene>
<feature type="compositionally biased region" description="Basic and acidic residues" evidence="1">
    <location>
        <begin position="93"/>
        <end position="102"/>
    </location>
</feature>
<evidence type="ECO:0000256" key="2">
    <source>
        <dbReference type="SAM" id="Phobius"/>
    </source>
</evidence>
<dbReference type="InterPro" id="IPR033242">
    <property type="entry name" value="PPP1R17"/>
</dbReference>